<evidence type="ECO:0000313" key="2">
    <source>
        <dbReference type="Proteomes" id="UP000037151"/>
    </source>
</evidence>
<dbReference type="SUPFAM" id="SSF56112">
    <property type="entry name" value="Protein kinase-like (PK-like)"/>
    <property type="match status" value="1"/>
</dbReference>
<keyword evidence="1" id="KW-0418">Kinase</keyword>
<dbReference type="Gene3D" id="1.10.510.10">
    <property type="entry name" value="Transferase(Phosphotransferase) domain 1"/>
    <property type="match status" value="1"/>
</dbReference>
<dbReference type="GO" id="GO:0016301">
    <property type="term" value="F:kinase activity"/>
    <property type="evidence" value="ECO:0007669"/>
    <property type="project" value="UniProtKB-KW"/>
</dbReference>
<sequence>MIEVPEVLARNTVAREGATGERWISELPGIVAELLDRWGCAVDGELMFGGVGLVVPVVRESHGPAVLKVSFPHPGNVHEPDAFAAWAGQGAVLLYERDDARFAMLLERVGSTTLGESETDEDLIASVAGQLSRRLAVPAPAHLPRLSERADEWAEQLGVDAEELEHNIPARVLDFAHATVRDLGRDQPGTLVHGDLHARNILRAEREPWLAVDPKGYAGDQGYDGANFLKTRAFSLLVAPDLRAATLRLLDVFGEAAGVERERLRHWAQLHAVQAAFWARRHGFRVARGGPELERLTAFAEELAEVLTDGKAFAAAPGLPDHPRP</sequence>
<proteinExistence type="predicted"/>
<comment type="caution">
    <text evidence="1">The sequence shown here is derived from an EMBL/GenBank/DDBJ whole genome shotgun (WGS) entry which is preliminary data.</text>
</comment>
<dbReference type="PATRIC" id="fig|42234.21.peg.376"/>
<dbReference type="RefSeq" id="WP_050369081.1">
    <property type="nucleotide sequence ID" value="NZ_KQ257799.1"/>
</dbReference>
<dbReference type="GO" id="GO:0019748">
    <property type="term" value="P:secondary metabolic process"/>
    <property type="evidence" value="ECO:0007669"/>
    <property type="project" value="InterPro"/>
</dbReference>
<dbReference type="Proteomes" id="UP000037151">
    <property type="component" value="Unassembled WGS sequence"/>
</dbReference>
<dbReference type="GO" id="GO:0016773">
    <property type="term" value="F:phosphotransferase activity, alcohol group as acceptor"/>
    <property type="evidence" value="ECO:0007669"/>
    <property type="project" value="InterPro"/>
</dbReference>
<organism evidence="1 2">
    <name type="scientific">Streptomyces acidiscabies</name>
    <dbReference type="NCBI Taxonomy" id="42234"/>
    <lineage>
        <taxon>Bacteria</taxon>
        <taxon>Bacillati</taxon>
        <taxon>Actinomycetota</taxon>
        <taxon>Actinomycetes</taxon>
        <taxon>Kitasatosporales</taxon>
        <taxon>Streptomycetaceae</taxon>
        <taxon>Streptomyces</taxon>
    </lineage>
</organism>
<dbReference type="Pfam" id="PF04655">
    <property type="entry name" value="APH_6_hur"/>
    <property type="match status" value="1"/>
</dbReference>
<dbReference type="InterPro" id="IPR011009">
    <property type="entry name" value="Kinase-like_dom_sf"/>
</dbReference>
<gene>
    <name evidence="1" type="ORF">IQ63_01820</name>
</gene>
<protein>
    <submittedName>
        <fullName evidence="1">Kinase</fullName>
    </submittedName>
</protein>
<dbReference type="EMBL" id="JPPY01000019">
    <property type="protein sequence ID" value="KND39710.1"/>
    <property type="molecule type" value="Genomic_DNA"/>
</dbReference>
<reference evidence="2" key="1">
    <citation type="submission" date="2014-07" db="EMBL/GenBank/DDBJ databases">
        <title>Genome sequencing of plant-pathogenic Streptomyces species.</title>
        <authorList>
            <person name="Harrison J."/>
            <person name="Sapp M."/>
            <person name="Thwaites R."/>
            <person name="Studholme D.J."/>
        </authorList>
    </citation>
    <scope>NUCLEOTIDE SEQUENCE [LARGE SCALE GENOMIC DNA]</scope>
    <source>
        <strain evidence="2">NCPPB 4445</strain>
    </source>
</reference>
<dbReference type="OrthoDB" id="3638028at2"/>
<name>A0A0L0KPZ6_9ACTN</name>
<accession>A0A0L0KPZ6</accession>
<keyword evidence="1" id="KW-0808">Transferase</keyword>
<evidence type="ECO:0000313" key="1">
    <source>
        <dbReference type="EMBL" id="KND39710.1"/>
    </source>
</evidence>
<dbReference type="AlphaFoldDB" id="A0A0L0KPZ6"/>
<dbReference type="InterPro" id="IPR006748">
    <property type="entry name" value="NH2Glyco/OHUrea_AB-resist_kin"/>
</dbReference>